<evidence type="ECO:0000313" key="3">
    <source>
        <dbReference type="Proteomes" id="UP001059824"/>
    </source>
</evidence>
<keyword evidence="3" id="KW-1185">Reference proteome</keyword>
<dbReference type="RefSeq" id="WP_260763102.1">
    <property type="nucleotide sequence ID" value="NZ_CP045921.1"/>
</dbReference>
<feature type="transmembrane region" description="Helical" evidence="1">
    <location>
        <begin position="264"/>
        <end position="287"/>
    </location>
</feature>
<evidence type="ECO:0000256" key="1">
    <source>
        <dbReference type="SAM" id="Phobius"/>
    </source>
</evidence>
<keyword evidence="1" id="KW-0812">Transmembrane</keyword>
<evidence type="ECO:0008006" key="4">
    <source>
        <dbReference type="Google" id="ProtNLM"/>
    </source>
</evidence>
<feature type="transmembrane region" description="Helical" evidence="1">
    <location>
        <begin position="348"/>
        <end position="375"/>
    </location>
</feature>
<evidence type="ECO:0000313" key="2">
    <source>
        <dbReference type="EMBL" id="QHN43179.1"/>
    </source>
</evidence>
<name>A0A857MPK6_9BACT</name>
<dbReference type="AlphaFoldDB" id="A0A857MPK6"/>
<accession>A0A857MPK6</accession>
<dbReference type="Proteomes" id="UP001059824">
    <property type="component" value="Chromosome"/>
</dbReference>
<sequence>MLWTTLTSPVTHAAEATWNTSNGSIRYANLDFQGPQTADGTTPPGVPSGAVYYQNLSNSGGSPKANIVYFEKDADLKNTTNAKYAQYDYDQGATQKYSNPTNQRGISIDKQPADAADKKEQTSCVVGGIGFVVCPVMKFLAEAMDKVYDVLKTFLSVQPLSTNREGGLYKAWAMMLTIANVLFVIGFLIIIYSYLTGQGVKQYDLRTIIPRLIVAAVLINISYYICAAAVDASNIVGANLQDVLNGVRNELSGNQATSQSTQTWANIATLVLSGGTIAAGGMTALALGPAALHLLTPMLVSAGIAVIVAVVVLAARQAIITVLIVIAPIAFAAFILPSTQKYFDKWRGLFMTMLLVYPMFSVLFGGSQLAAMLIAQNATSVITVMLAMFIQVVPLVITPFLIRFSGNLLGKVAGMVNDPAKGVGDRAKNWSKERLDLAKDRRLAEPTRGNPGVALMKKLDKGKRDRETKRKTYQAQRNATYAMQSEQLAIDQKRAEAREATANLRNDAAYEASKITNASARREAVQHQMAEMSLHNQKARFENYMKELESNKGSTMHARNGDNVAATLGNDVHSLAQDHMVQDSRKSFAEATHRVEFANSMVDSQALQRAAAGIGGEAAEKLATARATQTIREDFGKGIAAQTELLKHFSDGLDNASLKTLALGGFAEGKDSQGRSYRFEVNGNIGSELHEAAVSKFLKETNYEGASDILRAASDDREAWRGLHGTIKDAVIASHASKAPFLSGQALDRIDQGHATSAGGYERMIIDYINKGKFSRQALATADSVALEDMLGLMQAYHAGAIPAGAGDFDRGLLGRQIEKLIEAAEATLSDPQIGATISDVNAERLGAIKNFNSIR</sequence>
<dbReference type="EMBL" id="CP045921">
    <property type="protein sequence ID" value="QHN43179.1"/>
    <property type="molecule type" value="Genomic_DNA"/>
</dbReference>
<gene>
    <name evidence="2" type="ORF">GII36_05005</name>
</gene>
<protein>
    <recommendedName>
        <fullName evidence="4">Type IV secretion system protein</fullName>
    </recommendedName>
</protein>
<reference evidence="2" key="1">
    <citation type="journal article" date="2021" name="Nat. Microbiol.">
        <title>Cocultivation of an ultrasmall environmental parasitic bacterium with lytic ability against bacteria associated with wastewater foams.</title>
        <authorList>
            <person name="Batinovic S."/>
            <person name="Rose J.J.A."/>
            <person name="Ratcliffe J."/>
            <person name="Seviour R.J."/>
            <person name="Petrovski S."/>
        </authorList>
    </citation>
    <scope>NUCLEOTIDE SEQUENCE</scope>
    <source>
        <strain evidence="2">JR1</strain>
    </source>
</reference>
<feature type="transmembrane region" description="Helical" evidence="1">
    <location>
        <begin position="171"/>
        <end position="196"/>
    </location>
</feature>
<keyword evidence="1" id="KW-1133">Transmembrane helix</keyword>
<dbReference type="InterPro" id="IPR045782">
    <property type="entry name" value="TrbL_3"/>
</dbReference>
<feature type="transmembrane region" description="Helical" evidence="1">
    <location>
        <begin position="381"/>
        <end position="402"/>
    </location>
</feature>
<dbReference type="KEGG" id="mama:GII36_05005"/>
<organism evidence="2 3">
    <name type="scientific">Candidatus Mycosynbacter amalyticus</name>
    <dbReference type="NCBI Taxonomy" id="2665156"/>
    <lineage>
        <taxon>Bacteria</taxon>
        <taxon>Candidatus Saccharimonadota</taxon>
        <taxon>Candidatus Saccharimonadota incertae sedis</taxon>
        <taxon>Candidatus Mycosynbacter</taxon>
    </lineage>
</organism>
<proteinExistence type="predicted"/>
<feature type="transmembrane region" description="Helical" evidence="1">
    <location>
        <begin position="318"/>
        <end position="336"/>
    </location>
</feature>
<feature type="transmembrane region" description="Helical" evidence="1">
    <location>
        <begin position="294"/>
        <end position="312"/>
    </location>
</feature>
<keyword evidence="1" id="KW-0472">Membrane</keyword>
<feature type="transmembrane region" description="Helical" evidence="1">
    <location>
        <begin position="208"/>
        <end position="230"/>
    </location>
</feature>
<dbReference type="Pfam" id="PF19590">
    <property type="entry name" value="TrbL_3"/>
    <property type="match status" value="1"/>
</dbReference>